<dbReference type="PRINTS" id="PR00039">
    <property type="entry name" value="HTHLYSR"/>
</dbReference>
<feature type="compositionally biased region" description="Basic and acidic residues" evidence="5">
    <location>
        <begin position="1"/>
        <end position="11"/>
    </location>
</feature>
<dbReference type="Gene3D" id="3.40.190.10">
    <property type="entry name" value="Periplasmic binding protein-like II"/>
    <property type="match status" value="2"/>
</dbReference>
<keyword evidence="8" id="KW-1185">Reference proteome</keyword>
<evidence type="ECO:0000259" key="6">
    <source>
        <dbReference type="PROSITE" id="PS50931"/>
    </source>
</evidence>
<dbReference type="Pfam" id="PF00126">
    <property type="entry name" value="HTH_1"/>
    <property type="match status" value="1"/>
</dbReference>
<feature type="region of interest" description="Disordered" evidence="5">
    <location>
        <begin position="1"/>
        <end position="20"/>
    </location>
</feature>
<evidence type="ECO:0000313" key="8">
    <source>
        <dbReference type="Proteomes" id="UP001251085"/>
    </source>
</evidence>
<dbReference type="PROSITE" id="PS50931">
    <property type="entry name" value="HTH_LYSR"/>
    <property type="match status" value="1"/>
</dbReference>
<accession>A0ABU3E9A9</accession>
<organism evidence="7 8">
    <name type="scientific">Paracoccus broussonetiae</name>
    <dbReference type="NCBI Taxonomy" id="3075834"/>
    <lineage>
        <taxon>Bacteria</taxon>
        <taxon>Pseudomonadati</taxon>
        <taxon>Pseudomonadota</taxon>
        <taxon>Alphaproteobacteria</taxon>
        <taxon>Rhodobacterales</taxon>
        <taxon>Paracoccaceae</taxon>
        <taxon>Paracoccus</taxon>
    </lineage>
</organism>
<name>A0ABU3E9A9_9RHOB</name>
<dbReference type="SUPFAM" id="SSF53850">
    <property type="entry name" value="Periplasmic binding protein-like II"/>
    <property type="match status" value="1"/>
</dbReference>
<dbReference type="Gene3D" id="1.10.10.10">
    <property type="entry name" value="Winged helix-like DNA-binding domain superfamily/Winged helix DNA-binding domain"/>
    <property type="match status" value="1"/>
</dbReference>
<evidence type="ECO:0000313" key="7">
    <source>
        <dbReference type="EMBL" id="MDT1060806.1"/>
    </source>
</evidence>
<dbReference type="RefSeq" id="WP_311757912.1">
    <property type="nucleotide sequence ID" value="NZ_JAVRQI010000002.1"/>
</dbReference>
<dbReference type="InterPro" id="IPR005119">
    <property type="entry name" value="LysR_subst-bd"/>
</dbReference>
<comment type="similarity">
    <text evidence="1">Belongs to the LysR transcriptional regulatory family.</text>
</comment>
<keyword evidence="2" id="KW-0805">Transcription regulation</keyword>
<evidence type="ECO:0000256" key="2">
    <source>
        <dbReference type="ARBA" id="ARBA00023015"/>
    </source>
</evidence>
<sequence length="316" mass="34416">MKTEQKSEPSRRGVGRSDQPALSLRQIETLHTVLSTRSITAAAKLLNVSQPSISRTVKRIEDVLRLRLFTKDGKRLVPTKEAMQIFEEVDGIMGQLTGLGRRIARIASSSDGVFRLGATASVARAVVPQAIHNLSRLHPGLDLFLDVLSIDQMAQYLLTGTGDCLVTIAPDKHPALASMKLGEGVLVALLNQHHPLAQRPILAAKDLVGHEIICFQSDGPHQRAIRAFLDGVVQIDNPRMVVRFSDTAIALASQGMGIALIDSFSIRGQIGPDLVAVPLQAPPRFEVFLQWNRGRPASRNLDRLADELRGLLAPNP</sequence>
<keyword evidence="4" id="KW-0804">Transcription</keyword>
<dbReference type="InterPro" id="IPR036388">
    <property type="entry name" value="WH-like_DNA-bd_sf"/>
</dbReference>
<dbReference type="Pfam" id="PF03466">
    <property type="entry name" value="LysR_substrate"/>
    <property type="match status" value="1"/>
</dbReference>
<reference evidence="8" key="1">
    <citation type="submission" date="2023-07" db="EMBL/GenBank/DDBJ databases">
        <title>Characterization of two Paracoccaceae strains isolated from Phycosphere and proposal of Xinfangfangia lacusdiani sp. nov.</title>
        <authorList>
            <person name="Deng Y."/>
            <person name="Zhang Y.Q."/>
        </authorList>
    </citation>
    <scope>NUCLEOTIDE SEQUENCE [LARGE SCALE GENOMIC DNA]</scope>
    <source>
        <strain evidence="8">CPCC 101403</strain>
    </source>
</reference>
<feature type="domain" description="HTH lysR-type" evidence="6">
    <location>
        <begin position="22"/>
        <end position="79"/>
    </location>
</feature>
<dbReference type="EMBL" id="JAVRQI010000002">
    <property type="protein sequence ID" value="MDT1060806.1"/>
    <property type="molecule type" value="Genomic_DNA"/>
</dbReference>
<keyword evidence="3" id="KW-0238">DNA-binding</keyword>
<proteinExistence type="inferred from homology"/>
<evidence type="ECO:0000256" key="5">
    <source>
        <dbReference type="SAM" id="MobiDB-lite"/>
    </source>
</evidence>
<protein>
    <submittedName>
        <fullName evidence="7">LysR family transcriptional regulator</fullName>
    </submittedName>
</protein>
<evidence type="ECO:0000256" key="3">
    <source>
        <dbReference type="ARBA" id="ARBA00023125"/>
    </source>
</evidence>
<dbReference type="PANTHER" id="PTHR30427">
    <property type="entry name" value="TRANSCRIPTIONAL ACTIVATOR PROTEIN LYSR"/>
    <property type="match status" value="1"/>
</dbReference>
<evidence type="ECO:0000256" key="1">
    <source>
        <dbReference type="ARBA" id="ARBA00009437"/>
    </source>
</evidence>
<dbReference type="SUPFAM" id="SSF46785">
    <property type="entry name" value="Winged helix' DNA-binding domain"/>
    <property type="match status" value="1"/>
</dbReference>
<evidence type="ECO:0000256" key="4">
    <source>
        <dbReference type="ARBA" id="ARBA00023163"/>
    </source>
</evidence>
<dbReference type="InterPro" id="IPR036390">
    <property type="entry name" value="WH_DNA-bd_sf"/>
</dbReference>
<dbReference type="Proteomes" id="UP001251085">
    <property type="component" value="Unassembled WGS sequence"/>
</dbReference>
<gene>
    <name evidence="7" type="ORF">RM190_02985</name>
</gene>
<comment type="caution">
    <text evidence="7">The sequence shown here is derived from an EMBL/GenBank/DDBJ whole genome shotgun (WGS) entry which is preliminary data.</text>
</comment>
<dbReference type="PANTHER" id="PTHR30427:SF1">
    <property type="entry name" value="TRANSCRIPTIONAL ACTIVATOR PROTEIN LYSR"/>
    <property type="match status" value="1"/>
</dbReference>
<dbReference type="InterPro" id="IPR000847">
    <property type="entry name" value="LysR_HTH_N"/>
</dbReference>